<dbReference type="PANTHER" id="PTHR43175">
    <property type="entry name" value="CARBONIC ANHYDRASE"/>
    <property type="match status" value="1"/>
</dbReference>
<protein>
    <recommendedName>
        <fullName evidence="2">carbonic anhydrase</fullName>
        <ecNumber evidence="2">4.2.1.1</ecNumber>
    </recommendedName>
</protein>
<evidence type="ECO:0000256" key="2">
    <source>
        <dbReference type="ARBA" id="ARBA00012925"/>
    </source>
</evidence>
<comment type="catalytic activity">
    <reaction evidence="6">
        <text>hydrogencarbonate + H(+) = CO2 + H2O</text>
        <dbReference type="Rhea" id="RHEA:10748"/>
        <dbReference type="ChEBI" id="CHEBI:15377"/>
        <dbReference type="ChEBI" id="CHEBI:15378"/>
        <dbReference type="ChEBI" id="CHEBI:16526"/>
        <dbReference type="ChEBI" id="CHEBI:17544"/>
        <dbReference type="EC" id="4.2.1.1"/>
    </reaction>
</comment>
<evidence type="ECO:0000313" key="9">
    <source>
        <dbReference type="Proteomes" id="UP000217186"/>
    </source>
</evidence>
<dbReference type="OrthoDB" id="8968066at2"/>
<feature type="binding site" evidence="7">
    <location>
        <position position="94"/>
    </location>
    <ligand>
        <name>Zn(2+)</name>
        <dbReference type="ChEBI" id="CHEBI:29105"/>
    </ligand>
</feature>
<organism evidence="8 9">
    <name type="scientific">Candidatus Planktophila vernalis</name>
    <dbReference type="NCBI Taxonomy" id="1884907"/>
    <lineage>
        <taxon>Bacteria</taxon>
        <taxon>Bacillati</taxon>
        <taxon>Actinomycetota</taxon>
        <taxon>Actinomycetes</taxon>
        <taxon>Candidatus Nanopelagicales</taxon>
        <taxon>Candidatus Nanopelagicaceae</taxon>
        <taxon>Candidatus Planktophila</taxon>
    </lineage>
</organism>
<feature type="binding site" evidence="7">
    <location>
        <position position="43"/>
    </location>
    <ligand>
        <name>Zn(2+)</name>
        <dbReference type="ChEBI" id="CHEBI:29105"/>
    </ligand>
</feature>
<feature type="binding site" evidence="7">
    <location>
        <position position="97"/>
    </location>
    <ligand>
        <name>Zn(2+)</name>
        <dbReference type="ChEBI" id="CHEBI:29105"/>
    </ligand>
</feature>
<reference evidence="8 9" key="1">
    <citation type="submission" date="2016-07" db="EMBL/GenBank/DDBJ databases">
        <title>High microdiversification within the ubiquitous acI lineage of Actinobacteria.</title>
        <authorList>
            <person name="Neuenschwander S.M."/>
            <person name="Salcher M."/>
            <person name="Ghai R."/>
            <person name="Pernthaler J."/>
        </authorList>
    </citation>
    <scope>NUCLEOTIDE SEQUENCE [LARGE SCALE GENOMIC DNA]</scope>
    <source>
        <strain evidence="8">MMS-IIA-15</strain>
    </source>
</reference>
<gene>
    <name evidence="8" type="ORF">A7sIIA15_06335</name>
</gene>
<evidence type="ECO:0000256" key="1">
    <source>
        <dbReference type="ARBA" id="ARBA00006217"/>
    </source>
</evidence>
<comment type="similarity">
    <text evidence="1">Belongs to the beta-class carbonic anhydrase family.</text>
</comment>
<dbReference type="GO" id="GO:0004089">
    <property type="term" value="F:carbonate dehydratase activity"/>
    <property type="evidence" value="ECO:0007669"/>
    <property type="project" value="UniProtKB-EC"/>
</dbReference>
<comment type="cofactor">
    <cofactor evidence="7">
        <name>Zn(2+)</name>
        <dbReference type="ChEBI" id="CHEBI:29105"/>
    </cofactor>
    <text evidence="7">Binds 1 zinc ion per subunit.</text>
</comment>
<dbReference type="KEGG" id="pvn:A7sIIA15_06335"/>
<dbReference type="AlphaFoldDB" id="A0A249KUG9"/>
<evidence type="ECO:0000256" key="6">
    <source>
        <dbReference type="ARBA" id="ARBA00048348"/>
    </source>
</evidence>
<keyword evidence="3 7" id="KW-0479">Metal-binding</keyword>
<dbReference type="EMBL" id="CP016776">
    <property type="protein sequence ID" value="ASY20450.1"/>
    <property type="molecule type" value="Genomic_DNA"/>
</dbReference>
<dbReference type="PANTHER" id="PTHR43175:SF3">
    <property type="entry name" value="CARBON DISULFIDE HYDROLASE"/>
    <property type="match status" value="1"/>
</dbReference>
<dbReference type="Pfam" id="PF00484">
    <property type="entry name" value="Pro_CA"/>
    <property type="match status" value="1"/>
</dbReference>
<name>A0A249KUG9_9ACTN</name>
<dbReference type="SMART" id="SM00947">
    <property type="entry name" value="Pro_CA"/>
    <property type="match status" value="1"/>
</dbReference>
<accession>A0A249KUG9</accession>
<dbReference type="GO" id="GO:0008270">
    <property type="term" value="F:zinc ion binding"/>
    <property type="evidence" value="ECO:0007669"/>
    <property type="project" value="InterPro"/>
</dbReference>
<dbReference type="RefSeq" id="WP_095686302.1">
    <property type="nucleotide sequence ID" value="NZ_CP016776.1"/>
</dbReference>
<evidence type="ECO:0000313" key="8">
    <source>
        <dbReference type="EMBL" id="ASY20450.1"/>
    </source>
</evidence>
<dbReference type="CDD" id="cd03379">
    <property type="entry name" value="beta_CA_cladeD"/>
    <property type="match status" value="1"/>
</dbReference>
<keyword evidence="4 7" id="KW-0862">Zinc</keyword>
<dbReference type="InterPro" id="IPR036874">
    <property type="entry name" value="Carbonic_anhydrase_sf"/>
</dbReference>
<dbReference type="SUPFAM" id="SSF53056">
    <property type="entry name" value="beta-carbonic anhydrase, cab"/>
    <property type="match status" value="1"/>
</dbReference>
<dbReference type="EC" id="4.2.1.1" evidence="2"/>
<evidence type="ECO:0000256" key="7">
    <source>
        <dbReference type="PIRSR" id="PIRSR601765-1"/>
    </source>
</evidence>
<feature type="binding site" evidence="7">
    <location>
        <position position="41"/>
    </location>
    <ligand>
        <name>Zn(2+)</name>
        <dbReference type="ChEBI" id="CHEBI:29105"/>
    </ligand>
</feature>
<comment type="function">
    <text evidence="5">Catalyzes the reversible hydration of carbon dioxide to form bicarbonate.</text>
</comment>
<evidence type="ECO:0000256" key="4">
    <source>
        <dbReference type="ARBA" id="ARBA00022833"/>
    </source>
</evidence>
<sequence>MSKFPFDEFADALAANDEYIKTFKYSGLTGTAQKGLAIVTCMDSRINPLSVIGMNSGDAKILRNAGARVTDDVLRTLVLATYLLGVKRILIMPHTNCRMAQVDEAEIHREIDTKYGIDTSELEFKTVADQKASLIEDVNAVRNYRLLNKGVSVGGAIYDVATGKITPIDC</sequence>
<proteinExistence type="inferred from homology"/>
<keyword evidence="9" id="KW-1185">Reference proteome</keyword>
<dbReference type="Proteomes" id="UP000217186">
    <property type="component" value="Chromosome"/>
</dbReference>
<dbReference type="Gene3D" id="3.40.1050.10">
    <property type="entry name" value="Carbonic anhydrase"/>
    <property type="match status" value="1"/>
</dbReference>
<evidence type="ECO:0000256" key="5">
    <source>
        <dbReference type="ARBA" id="ARBA00024993"/>
    </source>
</evidence>
<dbReference type="InterPro" id="IPR001765">
    <property type="entry name" value="Carbonic_anhydrase"/>
</dbReference>
<evidence type="ECO:0000256" key="3">
    <source>
        <dbReference type="ARBA" id="ARBA00022723"/>
    </source>
</evidence>